<dbReference type="AlphaFoldDB" id="A0A1M7A0R3"/>
<dbReference type="InterPro" id="IPR003779">
    <property type="entry name" value="CMD-like"/>
</dbReference>
<dbReference type="InterPro" id="IPR052512">
    <property type="entry name" value="4CMD/NDH-1_regulator"/>
</dbReference>
<sequence length="131" mass="14870">MDRQLYQRGLEKRKATLGAEYVENSLSRASDFSREFQSFITEYCWGAAWGDETLDPRTRSIMNLTMIAALNRMHEWELHFRGALTNGVTQDELKAILTQITIYCGVPVGVECHRIANSVLAQEGGADRRQS</sequence>
<dbReference type="SUPFAM" id="SSF69118">
    <property type="entry name" value="AhpD-like"/>
    <property type="match status" value="1"/>
</dbReference>
<reference evidence="2 3" key="1">
    <citation type="submission" date="2016-11" db="EMBL/GenBank/DDBJ databases">
        <authorList>
            <person name="Jaros S."/>
            <person name="Januszkiewicz K."/>
            <person name="Wedrychowicz H."/>
        </authorList>
    </citation>
    <scope>NUCLEOTIDE SEQUENCE [LARGE SCALE GENOMIC DNA]</scope>
    <source>
        <strain evidence="2 3">DSM 29589</strain>
    </source>
</reference>
<accession>A0A1M7A0R3</accession>
<dbReference type="OrthoDB" id="7507676at2"/>
<name>A0A1M7A0R3_9RHOB</name>
<gene>
    <name evidence="2" type="ORF">SAMN05444398_102130</name>
</gene>
<dbReference type="RefSeq" id="WP_073033845.1">
    <property type="nucleotide sequence ID" value="NZ_BMLR01000002.1"/>
</dbReference>
<dbReference type="InterPro" id="IPR029032">
    <property type="entry name" value="AhpD-like"/>
</dbReference>
<dbReference type="Pfam" id="PF02627">
    <property type="entry name" value="CMD"/>
    <property type="match status" value="1"/>
</dbReference>
<evidence type="ECO:0000313" key="3">
    <source>
        <dbReference type="Proteomes" id="UP000183974"/>
    </source>
</evidence>
<proteinExistence type="predicted"/>
<protein>
    <submittedName>
        <fullName evidence="2">4-carboxymuconolactone decarboxylase</fullName>
    </submittedName>
</protein>
<dbReference type="PANTHER" id="PTHR33570:SF2">
    <property type="entry name" value="CARBOXYMUCONOLACTONE DECARBOXYLASE-LIKE DOMAIN-CONTAINING PROTEIN"/>
    <property type="match status" value="1"/>
</dbReference>
<organism evidence="2 3">
    <name type="scientific">Roseovarius pacificus</name>
    <dbReference type="NCBI Taxonomy" id="337701"/>
    <lineage>
        <taxon>Bacteria</taxon>
        <taxon>Pseudomonadati</taxon>
        <taxon>Pseudomonadota</taxon>
        <taxon>Alphaproteobacteria</taxon>
        <taxon>Rhodobacterales</taxon>
        <taxon>Roseobacteraceae</taxon>
        <taxon>Roseovarius</taxon>
    </lineage>
</organism>
<dbReference type="Gene3D" id="1.20.1290.10">
    <property type="entry name" value="AhpD-like"/>
    <property type="match status" value="1"/>
</dbReference>
<dbReference type="PANTHER" id="PTHR33570">
    <property type="entry name" value="4-CARBOXYMUCONOLACTONE DECARBOXYLASE FAMILY PROTEIN"/>
    <property type="match status" value="1"/>
</dbReference>
<feature type="domain" description="Carboxymuconolactone decarboxylase-like" evidence="1">
    <location>
        <begin position="35"/>
        <end position="108"/>
    </location>
</feature>
<keyword evidence="3" id="KW-1185">Reference proteome</keyword>
<dbReference type="EMBL" id="FRBR01000002">
    <property type="protein sequence ID" value="SHL36352.1"/>
    <property type="molecule type" value="Genomic_DNA"/>
</dbReference>
<evidence type="ECO:0000259" key="1">
    <source>
        <dbReference type="Pfam" id="PF02627"/>
    </source>
</evidence>
<dbReference type="Proteomes" id="UP000183974">
    <property type="component" value="Unassembled WGS sequence"/>
</dbReference>
<dbReference type="GO" id="GO:0051920">
    <property type="term" value="F:peroxiredoxin activity"/>
    <property type="evidence" value="ECO:0007669"/>
    <property type="project" value="InterPro"/>
</dbReference>
<dbReference type="STRING" id="337701.SAMN05444398_102130"/>
<evidence type="ECO:0000313" key="2">
    <source>
        <dbReference type="EMBL" id="SHL36352.1"/>
    </source>
</evidence>